<evidence type="ECO:0000313" key="2">
    <source>
        <dbReference type="EMBL" id="KAF9062875.1"/>
    </source>
</evidence>
<protein>
    <submittedName>
        <fullName evidence="2">Uncharacterized protein</fullName>
    </submittedName>
</protein>
<feature type="region of interest" description="Disordered" evidence="1">
    <location>
        <begin position="191"/>
        <end position="257"/>
    </location>
</feature>
<gene>
    <name evidence="2" type="ORF">BDP27DRAFT_1368499</name>
</gene>
<sequence length="257" mass="28174">MEEGKCSLGDEQRGNLFALFYVTGQSTTIVGNMYEEYVHKALVQCEKDLPLMQPMMRLSPKGYSFETTSSDLPAYEEFPRVKIIAVFIHVPIAGPRGRDHSNTAENAINDIKEVKKRIKAGFEKLVEVMYFCIQVASDVFPSTRAQEWRIELVYFAPPIADGVDGRVFHSQTSPAGLIMANDAGLAYQKGATESGKCDNSGRSDEIEGEPMEGVTAGSADEPKSPEKRQRISSLASAPNGAALNAGTSHELGKRKHR</sequence>
<dbReference type="Proteomes" id="UP000772434">
    <property type="component" value="Unassembled WGS sequence"/>
</dbReference>
<organism evidence="2 3">
    <name type="scientific">Rhodocollybia butyracea</name>
    <dbReference type="NCBI Taxonomy" id="206335"/>
    <lineage>
        <taxon>Eukaryota</taxon>
        <taxon>Fungi</taxon>
        <taxon>Dikarya</taxon>
        <taxon>Basidiomycota</taxon>
        <taxon>Agaricomycotina</taxon>
        <taxon>Agaricomycetes</taxon>
        <taxon>Agaricomycetidae</taxon>
        <taxon>Agaricales</taxon>
        <taxon>Marasmiineae</taxon>
        <taxon>Omphalotaceae</taxon>
        <taxon>Rhodocollybia</taxon>
    </lineage>
</organism>
<keyword evidence="3" id="KW-1185">Reference proteome</keyword>
<comment type="caution">
    <text evidence="2">The sequence shown here is derived from an EMBL/GenBank/DDBJ whole genome shotgun (WGS) entry which is preliminary data.</text>
</comment>
<dbReference type="EMBL" id="JADNRY010000160">
    <property type="protein sequence ID" value="KAF9062875.1"/>
    <property type="molecule type" value="Genomic_DNA"/>
</dbReference>
<proteinExistence type="predicted"/>
<dbReference type="AlphaFoldDB" id="A0A9P5PIV1"/>
<accession>A0A9P5PIV1</accession>
<evidence type="ECO:0000313" key="3">
    <source>
        <dbReference type="Proteomes" id="UP000772434"/>
    </source>
</evidence>
<evidence type="ECO:0000256" key="1">
    <source>
        <dbReference type="SAM" id="MobiDB-lite"/>
    </source>
</evidence>
<feature type="compositionally biased region" description="Basic and acidic residues" evidence="1">
    <location>
        <begin position="195"/>
        <end position="205"/>
    </location>
</feature>
<name>A0A9P5PIV1_9AGAR</name>
<feature type="compositionally biased region" description="Basic and acidic residues" evidence="1">
    <location>
        <begin position="220"/>
        <end position="229"/>
    </location>
</feature>
<reference evidence="2" key="1">
    <citation type="submission" date="2020-11" db="EMBL/GenBank/DDBJ databases">
        <authorList>
            <consortium name="DOE Joint Genome Institute"/>
            <person name="Ahrendt S."/>
            <person name="Riley R."/>
            <person name="Andreopoulos W."/>
            <person name="Labutti K."/>
            <person name="Pangilinan J."/>
            <person name="Ruiz-Duenas F.J."/>
            <person name="Barrasa J.M."/>
            <person name="Sanchez-Garcia M."/>
            <person name="Camarero S."/>
            <person name="Miyauchi S."/>
            <person name="Serrano A."/>
            <person name="Linde D."/>
            <person name="Babiker R."/>
            <person name="Drula E."/>
            <person name="Ayuso-Fernandez I."/>
            <person name="Pacheco R."/>
            <person name="Padilla G."/>
            <person name="Ferreira P."/>
            <person name="Barriuso J."/>
            <person name="Kellner H."/>
            <person name="Castanera R."/>
            <person name="Alfaro M."/>
            <person name="Ramirez L."/>
            <person name="Pisabarro A.G."/>
            <person name="Kuo A."/>
            <person name="Tritt A."/>
            <person name="Lipzen A."/>
            <person name="He G."/>
            <person name="Yan M."/>
            <person name="Ng V."/>
            <person name="Cullen D."/>
            <person name="Martin F."/>
            <person name="Rosso M.-N."/>
            <person name="Henrissat B."/>
            <person name="Hibbett D."/>
            <person name="Martinez A.T."/>
            <person name="Grigoriev I.V."/>
        </authorList>
    </citation>
    <scope>NUCLEOTIDE SEQUENCE</scope>
    <source>
        <strain evidence="2">AH 40177</strain>
    </source>
</reference>